<gene>
    <name evidence="3" type="ORF">WCY31_03730</name>
</gene>
<evidence type="ECO:0000313" key="3">
    <source>
        <dbReference type="EMBL" id="XAU15817.1"/>
    </source>
</evidence>
<dbReference type="RefSeq" id="WP_345973185.1">
    <property type="nucleotide sequence ID" value="NZ_CP147920.1"/>
</dbReference>
<evidence type="ECO:0000313" key="4">
    <source>
        <dbReference type="Proteomes" id="UP001447842"/>
    </source>
</evidence>
<feature type="domain" description="Metallo-beta-lactamase" evidence="2">
    <location>
        <begin position="48"/>
        <end position="231"/>
    </location>
</feature>
<dbReference type="EMBL" id="CP147920">
    <property type="protein sequence ID" value="XAU15817.1"/>
    <property type="molecule type" value="Genomic_DNA"/>
</dbReference>
<evidence type="ECO:0000259" key="2">
    <source>
        <dbReference type="SMART" id="SM00849"/>
    </source>
</evidence>
<dbReference type="CDD" id="cd16282">
    <property type="entry name" value="metallo-hydrolase-like_MBL-fold"/>
    <property type="match status" value="1"/>
</dbReference>
<protein>
    <submittedName>
        <fullName evidence="3">MBL fold metallo-hydrolase</fullName>
    </submittedName>
</protein>
<name>A0ABZ3HE88_9BACT</name>
<dbReference type="Pfam" id="PF00753">
    <property type="entry name" value="Lactamase_B"/>
    <property type="match status" value="1"/>
</dbReference>
<accession>A0ABZ3HE88</accession>
<evidence type="ECO:0000256" key="1">
    <source>
        <dbReference type="ARBA" id="ARBA00005250"/>
    </source>
</evidence>
<comment type="similarity">
    <text evidence="1">Belongs to the metallo-beta-lactamase superfamily. Class-B beta-lactamase family.</text>
</comment>
<reference evidence="3 4" key="1">
    <citation type="submission" date="2024-03" db="EMBL/GenBank/DDBJ databases">
        <title>Sulfurimonas sp. HSL3-1.</title>
        <authorList>
            <person name="Wang S."/>
        </authorList>
    </citation>
    <scope>NUCLEOTIDE SEQUENCE [LARGE SCALE GENOMIC DNA]</scope>
    <source>
        <strain evidence="3 4">HSL3-1</strain>
    </source>
</reference>
<dbReference type="Proteomes" id="UP001447842">
    <property type="component" value="Chromosome"/>
</dbReference>
<dbReference type="Gene3D" id="3.60.15.10">
    <property type="entry name" value="Ribonuclease Z/Hydroxyacylglutathione hydrolase-like"/>
    <property type="match status" value="1"/>
</dbReference>
<sequence length="302" mass="34231">MKMLWTVWLGITSALAFEYHLEPVSVARGIYCFFGKPEVMNTVNNGNMVNSCYVDTGHRWLVIDSGPTYAYAKEAAAVMQRIKAQKNGPVIDTHVHDDHWLGNGFFEARGAEVIGPRLFNKAVSLTAKTRMQQRISPEAYEGTEIALPTRYVDTNETLRIDGEEIRIIRLTRRAHTAEDLLVYLPSRQTLFAGDLVFNDRIPSLRDGDLHGWIAALEMIRAMPLKHIIGGHGERTDGDALQMTYDYLTQLRDRVRDAIDEGIGIAEATKTIRLDAFRSVALYDTMHAQNVEVAYRMLEWDDE</sequence>
<dbReference type="SMART" id="SM00849">
    <property type="entry name" value="Lactamase_B"/>
    <property type="match status" value="1"/>
</dbReference>
<dbReference type="InterPro" id="IPR036866">
    <property type="entry name" value="RibonucZ/Hydroxyglut_hydro"/>
</dbReference>
<dbReference type="InterPro" id="IPR050855">
    <property type="entry name" value="NDM-1-like"/>
</dbReference>
<proteinExistence type="inferred from homology"/>
<dbReference type="PANTHER" id="PTHR42951:SF4">
    <property type="entry name" value="ACYL-COENZYME A THIOESTERASE MBLAC2"/>
    <property type="match status" value="1"/>
</dbReference>
<organism evidence="3 4">
    <name type="scientific">Sulfurimonas diazotrophicus</name>
    <dbReference type="NCBI Taxonomy" id="3131939"/>
    <lineage>
        <taxon>Bacteria</taxon>
        <taxon>Pseudomonadati</taxon>
        <taxon>Campylobacterota</taxon>
        <taxon>Epsilonproteobacteria</taxon>
        <taxon>Campylobacterales</taxon>
        <taxon>Sulfurimonadaceae</taxon>
        <taxon>Sulfurimonas</taxon>
    </lineage>
</organism>
<dbReference type="SUPFAM" id="SSF56281">
    <property type="entry name" value="Metallo-hydrolase/oxidoreductase"/>
    <property type="match status" value="1"/>
</dbReference>
<dbReference type="PANTHER" id="PTHR42951">
    <property type="entry name" value="METALLO-BETA-LACTAMASE DOMAIN-CONTAINING"/>
    <property type="match status" value="1"/>
</dbReference>
<dbReference type="InterPro" id="IPR001279">
    <property type="entry name" value="Metallo-B-lactamas"/>
</dbReference>
<keyword evidence="4" id="KW-1185">Reference proteome</keyword>